<dbReference type="EMBL" id="HBUE01296157">
    <property type="protein sequence ID" value="CAG6576514.1"/>
    <property type="molecule type" value="Transcribed_RNA"/>
</dbReference>
<dbReference type="EMBL" id="HBUE01190277">
    <property type="protein sequence ID" value="CAG6524826.1"/>
    <property type="molecule type" value="Transcribed_RNA"/>
</dbReference>
<feature type="transmembrane region" description="Helical" evidence="1">
    <location>
        <begin position="13"/>
        <end position="35"/>
    </location>
</feature>
<reference evidence="2" key="1">
    <citation type="submission" date="2021-05" db="EMBL/GenBank/DDBJ databases">
        <authorList>
            <person name="Alioto T."/>
            <person name="Alioto T."/>
            <person name="Gomez Garrido J."/>
        </authorList>
    </citation>
    <scope>NUCLEOTIDE SEQUENCE</scope>
</reference>
<accession>A0A8D8M9V7</accession>
<evidence type="ECO:0000256" key="1">
    <source>
        <dbReference type="SAM" id="Phobius"/>
    </source>
</evidence>
<name>A0A8D8M9V7_CULPI</name>
<organism evidence="2">
    <name type="scientific">Culex pipiens</name>
    <name type="common">House mosquito</name>
    <dbReference type="NCBI Taxonomy" id="7175"/>
    <lineage>
        <taxon>Eukaryota</taxon>
        <taxon>Metazoa</taxon>
        <taxon>Ecdysozoa</taxon>
        <taxon>Arthropoda</taxon>
        <taxon>Hexapoda</taxon>
        <taxon>Insecta</taxon>
        <taxon>Pterygota</taxon>
        <taxon>Neoptera</taxon>
        <taxon>Endopterygota</taxon>
        <taxon>Diptera</taxon>
        <taxon>Nematocera</taxon>
        <taxon>Culicoidea</taxon>
        <taxon>Culicidae</taxon>
        <taxon>Culicinae</taxon>
        <taxon>Culicini</taxon>
        <taxon>Culex</taxon>
        <taxon>Culex</taxon>
    </lineage>
</organism>
<protein>
    <submittedName>
        <fullName evidence="2">(northern house mosquito) hypothetical protein</fullName>
    </submittedName>
</protein>
<dbReference type="AlphaFoldDB" id="A0A8D8M9V7"/>
<proteinExistence type="predicted"/>
<keyword evidence="1" id="KW-0812">Transmembrane</keyword>
<sequence>MQLQSVPNCGNCVLAKLLPTLLLWVQTLILIKSKLHKNHVKFQQSMKITPKARQRIVAIPFVVFGTVTAVSFVFLRPEDSLQYEIYCIVCSYTVQVEYTG</sequence>
<evidence type="ECO:0000313" key="2">
    <source>
        <dbReference type="EMBL" id="CAG6524826.1"/>
    </source>
</evidence>
<keyword evidence="1" id="KW-1133">Transmembrane helix</keyword>
<feature type="transmembrane region" description="Helical" evidence="1">
    <location>
        <begin position="56"/>
        <end position="75"/>
    </location>
</feature>
<keyword evidence="1" id="KW-0472">Membrane</keyword>